<dbReference type="InterPro" id="IPR051547">
    <property type="entry name" value="TDP2-like"/>
</dbReference>
<feature type="domain" description="Endonuclease/exonuclease/phosphatase" evidence="10">
    <location>
        <begin position="111"/>
        <end position="320"/>
    </location>
</feature>
<keyword evidence="8" id="KW-0234">DNA repair</keyword>
<feature type="transmembrane region" description="Helical" evidence="9">
    <location>
        <begin position="82"/>
        <end position="100"/>
    </location>
</feature>
<keyword evidence="7" id="KW-0460">Magnesium</keyword>
<organism evidence="11 12">
    <name type="scientific">Deinococcus rufus</name>
    <dbReference type="NCBI Taxonomy" id="2136097"/>
    <lineage>
        <taxon>Bacteria</taxon>
        <taxon>Thermotogati</taxon>
        <taxon>Deinococcota</taxon>
        <taxon>Deinococci</taxon>
        <taxon>Deinococcales</taxon>
        <taxon>Deinococcaceae</taxon>
        <taxon>Deinococcus</taxon>
    </lineage>
</organism>
<evidence type="ECO:0000256" key="6">
    <source>
        <dbReference type="ARBA" id="ARBA00022801"/>
    </source>
</evidence>
<name>A0ABV7Z6G8_9DEIO</name>
<dbReference type="EMBL" id="JBHRZG010000006">
    <property type="protein sequence ID" value="MFC3832245.1"/>
    <property type="molecule type" value="Genomic_DNA"/>
</dbReference>
<reference evidence="12" key="1">
    <citation type="journal article" date="2019" name="Int. J. Syst. Evol. Microbiol.">
        <title>The Global Catalogue of Microorganisms (GCM) 10K type strain sequencing project: providing services to taxonomists for standard genome sequencing and annotation.</title>
        <authorList>
            <consortium name="The Broad Institute Genomics Platform"/>
            <consortium name="The Broad Institute Genome Sequencing Center for Infectious Disease"/>
            <person name="Wu L."/>
            <person name="Ma J."/>
        </authorList>
    </citation>
    <scope>NUCLEOTIDE SEQUENCE [LARGE SCALE GENOMIC DNA]</scope>
    <source>
        <strain evidence="12">CCTCC AB 2017081</strain>
    </source>
</reference>
<dbReference type="GO" id="GO:0004519">
    <property type="term" value="F:endonuclease activity"/>
    <property type="evidence" value="ECO:0007669"/>
    <property type="project" value="UniProtKB-KW"/>
</dbReference>
<dbReference type="PANTHER" id="PTHR15822">
    <property type="entry name" value="TRAF AND TNF RECEPTOR-ASSOCIATED PROTEIN"/>
    <property type="match status" value="1"/>
</dbReference>
<evidence type="ECO:0000256" key="1">
    <source>
        <dbReference type="ARBA" id="ARBA00001936"/>
    </source>
</evidence>
<protein>
    <submittedName>
        <fullName evidence="11">Endonuclease/exonuclease/phosphatase family protein</fullName>
    </submittedName>
</protein>
<dbReference type="InterPro" id="IPR005135">
    <property type="entry name" value="Endo/exonuclease/phosphatase"/>
</dbReference>
<dbReference type="Pfam" id="PF03372">
    <property type="entry name" value="Exo_endo_phos"/>
    <property type="match status" value="1"/>
</dbReference>
<keyword evidence="4" id="KW-0479">Metal-binding</keyword>
<keyword evidence="9" id="KW-0812">Transmembrane</keyword>
<keyword evidence="6" id="KW-0378">Hydrolase</keyword>
<dbReference type="Gene3D" id="3.60.10.10">
    <property type="entry name" value="Endonuclease/exonuclease/phosphatase"/>
    <property type="match status" value="1"/>
</dbReference>
<keyword evidence="3" id="KW-0540">Nuclease</keyword>
<dbReference type="PANTHER" id="PTHR15822:SF4">
    <property type="entry name" value="TYROSYL-DNA PHOSPHODIESTERASE 2"/>
    <property type="match status" value="1"/>
</dbReference>
<evidence type="ECO:0000256" key="2">
    <source>
        <dbReference type="ARBA" id="ARBA00001946"/>
    </source>
</evidence>
<gene>
    <name evidence="11" type="ORF">ACFOSB_05190</name>
</gene>
<feature type="transmembrane region" description="Helical" evidence="9">
    <location>
        <begin position="22"/>
        <end position="42"/>
    </location>
</feature>
<dbReference type="InterPro" id="IPR036691">
    <property type="entry name" value="Endo/exonu/phosph_ase_sf"/>
</dbReference>
<proteinExistence type="predicted"/>
<keyword evidence="11" id="KW-0255">Endonuclease</keyword>
<dbReference type="RefSeq" id="WP_322474314.1">
    <property type="nucleotide sequence ID" value="NZ_JBHRZG010000006.1"/>
</dbReference>
<evidence type="ECO:0000256" key="9">
    <source>
        <dbReference type="SAM" id="Phobius"/>
    </source>
</evidence>
<evidence type="ECO:0000256" key="4">
    <source>
        <dbReference type="ARBA" id="ARBA00022723"/>
    </source>
</evidence>
<evidence type="ECO:0000313" key="12">
    <source>
        <dbReference type="Proteomes" id="UP001595803"/>
    </source>
</evidence>
<keyword evidence="12" id="KW-1185">Reference proteome</keyword>
<evidence type="ECO:0000256" key="7">
    <source>
        <dbReference type="ARBA" id="ARBA00022842"/>
    </source>
</evidence>
<dbReference type="Proteomes" id="UP001595803">
    <property type="component" value="Unassembled WGS sequence"/>
</dbReference>
<evidence type="ECO:0000259" key="10">
    <source>
        <dbReference type="Pfam" id="PF03372"/>
    </source>
</evidence>
<feature type="transmembrane region" description="Helical" evidence="9">
    <location>
        <begin position="54"/>
        <end position="76"/>
    </location>
</feature>
<keyword evidence="5" id="KW-0227">DNA damage</keyword>
<keyword evidence="9" id="KW-1133">Transmembrane helix</keyword>
<evidence type="ECO:0000256" key="3">
    <source>
        <dbReference type="ARBA" id="ARBA00022722"/>
    </source>
</evidence>
<accession>A0ABV7Z6G8</accession>
<sequence length="328" mass="36346">MTAHVRPTPTARARSVRGWPTMFGSVVAWSYLLLVAAVWALAELVGERRLPTALLVYTPAFVWLGPAPLVLLWTWWRRRGVAVALAATLLAAWGAGLLHWRPQSEGTLRVLTFNVKRGQDTTPQRLGTLLRGTDADVILLQEANFEAPGFATELRRELPGYRMLEAYETTTLTRLPVVSSRDVNYPSDWREVLVTTVTWQGQPLIVVNAHPGRLKFGNALAGDFTLMRPSLAIRRGQVGTVMDIVRAEQGRLVLGGDLNTPPRGQTYRAFLEAVGPDAHDVAGRGPGWTFPGLFARIDHQLARGLTPTRSRVLAVDQSDHRPLLVEYR</sequence>
<comment type="cofactor">
    <cofactor evidence="1">
        <name>Mn(2+)</name>
        <dbReference type="ChEBI" id="CHEBI:29035"/>
    </cofactor>
</comment>
<evidence type="ECO:0000256" key="5">
    <source>
        <dbReference type="ARBA" id="ARBA00022763"/>
    </source>
</evidence>
<evidence type="ECO:0000256" key="8">
    <source>
        <dbReference type="ARBA" id="ARBA00023204"/>
    </source>
</evidence>
<comment type="cofactor">
    <cofactor evidence="2">
        <name>Mg(2+)</name>
        <dbReference type="ChEBI" id="CHEBI:18420"/>
    </cofactor>
</comment>
<comment type="caution">
    <text evidence="11">The sequence shown here is derived from an EMBL/GenBank/DDBJ whole genome shotgun (WGS) entry which is preliminary data.</text>
</comment>
<keyword evidence="9" id="KW-0472">Membrane</keyword>
<evidence type="ECO:0000313" key="11">
    <source>
        <dbReference type="EMBL" id="MFC3832245.1"/>
    </source>
</evidence>
<dbReference type="SUPFAM" id="SSF56219">
    <property type="entry name" value="DNase I-like"/>
    <property type="match status" value="1"/>
</dbReference>